<sequence length="191" mass="19883">MSPPGFGAAPRVPVHTLFDPGSAGLGAGETPTSPAPSDWSRGWLGKTAASILPFQLHPPTLPRAQNRDKLVACASLSPTHPTKTCDLATAPPIQPYPLGASCRQAGAGLVGASCSCTEAPLPQFCIGVEMCTAAPAVARKQLCRGRMWWAQAQGTGAASQPSLHLPCSSRAPGTWSGWCQMTRTSWTPRTP</sequence>
<reference evidence="2" key="1">
    <citation type="journal article" date="2004" name="Genome Res.">
        <title>The status, quality, and expansion of the NIH full-length cDNA project: the Mammalian Gene Collection (MGC).</title>
        <authorList>
            <consortium name="The MGC Project Team"/>
            <person name="Gerhard D.S."/>
            <person name="Wagner L."/>
            <person name="Feingold E.A."/>
            <person name="Shenmen C.M."/>
            <person name="Grouse L.H."/>
            <person name="Schuler G."/>
            <person name="Klein S.L."/>
            <person name="Old S."/>
            <person name="Rasooly R."/>
            <person name="Good P."/>
            <person name="Guyer M."/>
            <person name="Peck A.M."/>
            <person name="Derge J.G."/>
            <person name="Lipman D."/>
            <person name="Collins F.S."/>
            <person name="Jang W."/>
            <person name="Sherry S."/>
            <person name="Feolo M."/>
            <person name="Misquitta L."/>
            <person name="Lee E."/>
            <person name="Rotmistrovsky K."/>
            <person name="Greenhut S.F."/>
            <person name="Schaefer C.F."/>
            <person name="Buetow K."/>
            <person name="Bonner T.I."/>
            <person name="Haussler D."/>
            <person name="Kent J."/>
            <person name="Kiekhaus M."/>
            <person name="Furey T."/>
            <person name="Brent M."/>
            <person name="Prange C."/>
            <person name="Schreiber K."/>
            <person name="Shapiro N."/>
            <person name="Bhat N.K."/>
            <person name="Hopkins R.F."/>
            <person name="Hsie F."/>
            <person name="Driscoll T."/>
            <person name="Soares M.B."/>
            <person name="Casavant T.L."/>
            <person name="Scheetz T.E."/>
            <person name="Brown-stein M.J."/>
            <person name="Usdin T.B."/>
            <person name="Toshiyuki S."/>
            <person name="Carninci P."/>
            <person name="Piao Y."/>
            <person name="Dudekula D.B."/>
            <person name="Ko M.S."/>
            <person name="Kawakami K."/>
            <person name="Suzuki Y."/>
            <person name="Sugano S."/>
            <person name="Gruber C.E."/>
            <person name="Smith M.R."/>
            <person name="Simmons B."/>
            <person name="Moore T."/>
            <person name="Waterman R."/>
            <person name="Johnson S.L."/>
            <person name="Ruan Y."/>
            <person name="Wei C.L."/>
            <person name="Mathavan S."/>
            <person name="Gunaratne P.H."/>
            <person name="Wu J."/>
            <person name="Garcia A.M."/>
            <person name="Hulyk S.W."/>
            <person name="Fuh E."/>
            <person name="Yuan Y."/>
            <person name="Sneed A."/>
            <person name="Kowis C."/>
            <person name="Hodgson A."/>
            <person name="Muzny D.M."/>
            <person name="McPherson J."/>
            <person name="Gibbs R.A."/>
            <person name="Fahey J."/>
            <person name="Helton E."/>
            <person name="Ketteman M."/>
            <person name="Madan A."/>
            <person name="Rodrigues S."/>
            <person name="Sanchez A."/>
            <person name="Whiting M."/>
            <person name="Madari A."/>
            <person name="Young A.C."/>
            <person name="Wetherby K.D."/>
            <person name="Granite S.J."/>
            <person name="Kwong P.N."/>
            <person name="Brinkley C.P."/>
            <person name="Pearson R.L."/>
            <person name="Bouffard G.G."/>
            <person name="Blakesly R.W."/>
            <person name="Green E.D."/>
            <person name="Dickson M.C."/>
            <person name="Rodriguez A.C."/>
            <person name="Grimwood J."/>
            <person name="Schmutz J."/>
            <person name="Myers R.M."/>
            <person name="Butterfield Y.S."/>
            <person name="Griffith M."/>
            <person name="Griffith O.L."/>
            <person name="Krzywinski M.I."/>
            <person name="Liao N."/>
            <person name="Morin R."/>
            <person name="Morrin R."/>
            <person name="Palmquist D."/>
            <person name="Petrescu A.S."/>
            <person name="Skalska U."/>
            <person name="Smailus D.E."/>
            <person name="Stott J.M."/>
            <person name="Schnerch A."/>
            <person name="Schein J.E."/>
            <person name="Jones S.J."/>
            <person name="Holt R.A."/>
            <person name="Baross A."/>
            <person name="Marra M.A."/>
            <person name="Clifton S."/>
            <person name="Makowski K.A."/>
            <person name="Bosak S."/>
            <person name="Malek J."/>
        </authorList>
    </citation>
    <scope>NUCLEOTIDE SEQUENCE [LARGE SCALE MRNA]</scope>
    <source>
        <tissue evidence="2">Testicle</tissue>
    </source>
</reference>
<gene>
    <name evidence="2" type="primary">LCNL1</name>
</gene>
<dbReference type="EMBL" id="BC137567">
    <property type="protein sequence ID" value="AAI37568.1"/>
    <property type="molecule type" value="mRNA"/>
</dbReference>
<dbReference type="OrthoDB" id="9627583at2759"/>
<dbReference type="ChiTaRS" id="LCNL1">
    <property type="organism name" value="human"/>
</dbReference>
<accession>B9EHA8</accession>
<evidence type="ECO:0000313" key="2">
    <source>
        <dbReference type="EMBL" id="AAI37560.1"/>
    </source>
</evidence>
<protein>
    <submittedName>
        <fullName evidence="2">Lipocalin-like 1</fullName>
    </submittedName>
</protein>
<dbReference type="AlphaFoldDB" id="B9EHA8"/>
<proteinExistence type="evidence at transcript level"/>
<dbReference type="EMBL" id="BC137559">
    <property type="protein sequence ID" value="AAI37560.1"/>
    <property type="molecule type" value="mRNA"/>
</dbReference>
<name>B9EHA8_HUMAN</name>
<organism evidence="2">
    <name type="scientific">Homo sapiens</name>
    <name type="common">Human</name>
    <dbReference type="NCBI Taxonomy" id="9606"/>
    <lineage>
        <taxon>Eukaryota</taxon>
        <taxon>Metazoa</taxon>
        <taxon>Chordata</taxon>
        <taxon>Craniata</taxon>
        <taxon>Vertebrata</taxon>
        <taxon>Euteleostomi</taxon>
        <taxon>Mammalia</taxon>
        <taxon>Eutheria</taxon>
        <taxon>Euarchontoglires</taxon>
        <taxon>Primates</taxon>
        <taxon>Haplorrhini</taxon>
        <taxon>Catarrhini</taxon>
        <taxon>Hominidae</taxon>
        <taxon>Homo</taxon>
    </lineage>
</organism>
<evidence type="ECO:0000256" key="1">
    <source>
        <dbReference type="SAM" id="MobiDB-lite"/>
    </source>
</evidence>
<feature type="region of interest" description="Disordered" evidence="1">
    <location>
        <begin position="1"/>
        <end position="40"/>
    </location>
</feature>